<evidence type="ECO:0000256" key="1">
    <source>
        <dbReference type="ARBA" id="ARBA00022729"/>
    </source>
</evidence>
<evidence type="ECO:0000256" key="2">
    <source>
        <dbReference type="SAM" id="MobiDB-lite"/>
    </source>
</evidence>
<dbReference type="SUPFAM" id="SSF50494">
    <property type="entry name" value="Trypsin-like serine proteases"/>
    <property type="match status" value="1"/>
</dbReference>
<organism evidence="4 5">
    <name type="scientific">Micromonospora zhanjiangensis</name>
    <dbReference type="NCBI Taxonomy" id="1522057"/>
    <lineage>
        <taxon>Bacteria</taxon>
        <taxon>Bacillati</taxon>
        <taxon>Actinomycetota</taxon>
        <taxon>Actinomycetes</taxon>
        <taxon>Micromonosporales</taxon>
        <taxon>Micromonosporaceae</taxon>
        <taxon>Micromonospora</taxon>
    </lineage>
</organism>
<comment type="caution">
    <text evidence="4">The sequence shown here is derived from an EMBL/GenBank/DDBJ whole genome shotgun (WGS) entry which is preliminary data.</text>
</comment>
<dbReference type="InterPro" id="IPR009003">
    <property type="entry name" value="Peptidase_S1_PA"/>
</dbReference>
<proteinExistence type="predicted"/>
<keyword evidence="5" id="KW-1185">Reference proteome</keyword>
<reference evidence="5" key="1">
    <citation type="journal article" date="2019" name="Int. J. Syst. Evol. Microbiol.">
        <title>The Global Catalogue of Microorganisms (GCM) 10K type strain sequencing project: providing services to taxonomists for standard genome sequencing and annotation.</title>
        <authorList>
            <consortium name="The Broad Institute Genomics Platform"/>
            <consortium name="The Broad Institute Genome Sequencing Center for Infectious Disease"/>
            <person name="Wu L."/>
            <person name="Ma J."/>
        </authorList>
    </citation>
    <scope>NUCLEOTIDE SEQUENCE [LARGE SCALE GENOMIC DNA]</scope>
    <source>
        <strain evidence="5">2902at01</strain>
    </source>
</reference>
<dbReference type="EMBL" id="JBHSBN010000058">
    <property type="protein sequence ID" value="MFC4110765.1"/>
    <property type="molecule type" value="Genomic_DNA"/>
</dbReference>
<feature type="chain" id="PRO_5047263986" evidence="3">
    <location>
        <begin position="21"/>
        <end position="330"/>
    </location>
</feature>
<dbReference type="InterPro" id="IPR043504">
    <property type="entry name" value="Peptidase_S1_PA_chymotrypsin"/>
</dbReference>
<dbReference type="RefSeq" id="WP_377553494.1">
    <property type="nucleotide sequence ID" value="NZ_JBHSBN010000058.1"/>
</dbReference>
<evidence type="ECO:0000256" key="3">
    <source>
        <dbReference type="SAM" id="SignalP"/>
    </source>
</evidence>
<feature type="region of interest" description="Disordered" evidence="2">
    <location>
        <begin position="73"/>
        <end position="96"/>
    </location>
</feature>
<dbReference type="PROSITE" id="PS00134">
    <property type="entry name" value="TRYPSIN_HIS"/>
    <property type="match status" value="1"/>
</dbReference>
<protein>
    <submittedName>
        <fullName evidence="4">Trypsin-like serine peptidase</fullName>
        <ecNumber evidence="4">3.4.21.-</ecNumber>
    </submittedName>
</protein>
<dbReference type="EC" id="3.4.21.-" evidence="4"/>
<name>A0ABV8KY44_9ACTN</name>
<feature type="signal peptide" evidence="3">
    <location>
        <begin position="1"/>
        <end position="20"/>
    </location>
</feature>
<evidence type="ECO:0000313" key="5">
    <source>
        <dbReference type="Proteomes" id="UP001595868"/>
    </source>
</evidence>
<dbReference type="InterPro" id="IPR018114">
    <property type="entry name" value="TRYPSIN_HIS"/>
</dbReference>
<keyword evidence="1 3" id="KW-0732">Signal</keyword>
<dbReference type="Gene3D" id="2.40.10.10">
    <property type="entry name" value="Trypsin-like serine proteases"/>
    <property type="match status" value="2"/>
</dbReference>
<feature type="compositionally biased region" description="Polar residues" evidence="2">
    <location>
        <begin position="81"/>
        <end position="90"/>
    </location>
</feature>
<evidence type="ECO:0000313" key="4">
    <source>
        <dbReference type="EMBL" id="MFC4110765.1"/>
    </source>
</evidence>
<sequence>MTRSRQAVMLLITLTTVATVGGQAGASAAASAPNSATSAVATVNGTAATDAGSTGAALEAYWTPERMRSAIPADKPAAVPTGSTGSTSDKPTGPATVAAAPQAASVKATDRANLNVNASITVGKIFFHDESDGKDYVCSGSTINNPTKNIVVTAGHCVHGGKGKKWHTNWQFVPYYDHGSRPYGTWWAKQLTSFKGWTQNGSYDWDLAFVNVWPNGSTRLVDQVGGNGLIVNYAKNLYVTLLAYPAGAPYDGSWQYACQGNMYAYGSEQVGFNCLLTGGASGGPFLYQYSDATGLGYVDSVISHGPDTINYGPYFDTDVLNLYNGVANYS</sequence>
<gene>
    <name evidence="4" type="ORF">ACFOX0_33245</name>
</gene>
<dbReference type="GO" id="GO:0016787">
    <property type="term" value="F:hydrolase activity"/>
    <property type="evidence" value="ECO:0007669"/>
    <property type="project" value="UniProtKB-KW"/>
</dbReference>
<dbReference type="PANTHER" id="PTHR15462">
    <property type="entry name" value="SERINE PROTEASE"/>
    <property type="match status" value="1"/>
</dbReference>
<dbReference type="InterPro" id="IPR050966">
    <property type="entry name" value="Glutamyl_endopeptidase"/>
</dbReference>
<accession>A0ABV8KY44</accession>
<dbReference type="Proteomes" id="UP001595868">
    <property type="component" value="Unassembled WGS sequence"/>
</dbReference>
<keyword evidence="4" id="KW-0378">Hydrolase</keyword>
<dbReference type="PANTHER" id="PTHR15462:SF19">
    <property type="entry name" value="PEPTIDASE S1 DOMAIN-CONTAINING PROTEIN"/>
    <property type="match status" value="1"/>
</dbReference>